<sequence length="127" mass="14538">MRADSARKEASEKLKEAAAETCQAWNYRRIGLGGPVQPSPTIGEALKGGFCYLEVKCRRCRTHSLIDLTAVNEVRRKPDTPIWKLEASLRCRHCSEALRGRRPAADIVRLRKEKTLEFEPWYPGEQR</sequence>
<reference evidence="1" key="1">
    <citation type="submission" date="2020-06" db="EMBL/GenBank/DDBJ databases">
        <title>Whole Genome Sequence of Bradyrhizobium sp. Strain 1S1.</title>
        <authorList>
            <person name="Bromfield E.S.P."/>
            <person name="Cloutier S."/>
        </authorList>
    </citation>
    <scope>NUCLEOTIDE SEQUENCE [LARGE SCALE GENOMIC DNA]</scope>
    <source>
        <strain evidence="1">1S1</strain>
    </source>
</reference>
<organism evidence="1">
    <name type="scientific">Bradyrhizobium septentrionale</name>
    <dbReference type="NCBI Taxonomy" id="1404411"/>
    <lineage>
        <taxon>Bacteria</taxon>
        <taxon>Pseudomonadati</taxon>
        <taxon>Pseudomonadota</taxon>
        <taxon>Alphaproteobacteria</taxon>
        <taxon>Hyphomicrobiales</taxon>
        <taxon>Nitrobacteraceae</taxon>
        <taxon>Bradyrhizobium</taxon>
    </lineage>
</organism>
<accession>A0A974A6E9</accession>
<dbReference type="AlphaFoldDB" id="A0A974A6E9"/>
<dbReference type="RefSeq" id="WP_176399281.1">
    <property type="nucleotide sequence ID" value="NZ_CP088287.1"/>
</dbReference>
<protein>
    <submittedName>
        <fullName evidence="1">Uncharacterized protein</fullName>
    </submittedName>
</protein>
<proteinExistence type="predicted"/>
<comment type="caution">
    <text evidence="1">The sequence shown here is derived from an EMBL/GenBank/DDBJ whole genome shotgun (WGS) entry which is preliminary data.</text>
</comment>
<dbReference type="EMBL" id="JAAOLE020000002">
    <property type="protein sequence ID" value="NVI50280.1"/>
    <property type="molecule type" value="Genomic_DNA"/>
</dbReference>
<name>A0A974A6E9_9BRAD</name>
<evidence type="ECO:0000313" key="1">
    <source>
        <dbReference type="EMBL" id="NVI50280.1"/>
    </source>
</evidence>
<gene>
    <name evidence="1" type="ORF">HAP48_047190</name>
</gene>